<organism evidence="2 3">
    <name type="scientific">Enterobius vermicularis</name>
    <name type="common">Human pinworm</name>
    <dbReference type="NCBI Taxonomy" id="51028"/>
    <lineage>
        <taxon>Eukaryota</taxon>
        <taxon>Metazoa</taxon>
        <taxon>Ecdysozoa</taxon>
        <taxon>Nematoda</taxon>
        <taxon>Chromadorea</taxon>
        <taxon>Rhabditida</taxon>
        <taxon>Spirurina</taxon>
        <taxon>Oxyuridomorpha</taxon>
        <taxon>Oxyuroidea</taxon>
        <taxon>Oxyuridae</taxon>
        <taxon>Enterobius</taxon>
    </lineage>
</organism>
<evidence type="ECO:0000313" key="3">
    <source>
        <dbReference type="Proteomes" id="UP000274131"/>
    </source>
</evidence>
<dbReference type="STRING" id="51028.A0A3P6H4M5"/>
<dbReference type="GO" id="GO:0000175">
    <property type="term" value="F:3'-5'-RNA exonuclease activity"/>
    <property type="evidence" value="ECO:0007669"/>
    <property type="project" value="TreeGrafter"/>
</dbReference>
<gene>
    <name evidence="2" type="ORF">EVEC_LOCUS2236</name>
</gene>
<name>A0A3P6H4M5_ENTVE</name>
<dbReference type="PANTHER" id="PTHR12121:SF37">
    <property type="entry name" value="2',5'-PHOSPHODIESTERASE 12"/>
    <property type="match status" value="1"/>
</dbReference>
<dbReference type="InterPro" id="IPR005135">
    <property type="entry name" value="Endo/exonuclease/phosphatase"/>
</dbReference>
<evidence type="ECO:0000259" key="1">
    <source>
        <dbReference type="Pfam" id="PF03372"/>
    </source>
</evidence>
<dbReference type="InterPro" id="IPR036691">
    <property type="entry name" value="Endo/exonu/phosph_ase_sf"/>
</dbReference>
<dbReference type="GO" id="GO:0005739">
    <property type="term" value="C:mitochondrion"/>
    <property type="evidence" value="ECO:0007669"/>
    <property type="project" value="TreeGrafter"/>
</dbReference>
<accession>A0A3P6H4M5</accession>
<dbReference type="AlphaFoldDB" id="A0A3P6H4M5"/>
<sequence length="383" mass="43839">MKEKEKCVCEHTGVSYKPSSDDIGKYVSVIIDLGEDTIKRFAVTKNPVAAVPEEQLIFEERQNVKVIEVRLRVMSYNILADLYLNLRQPQDDLFFPYCPKVYQEYAYRYPLLLREIPGYNADLIFLQEVDERFRRRFLLPYMEELGYETRFKKKGLAVTEGLAICFRKDKLRFVLIFLNVIPSHLIKNVDIINYLDQNLQLKEHFFSRPAVIQLLLLGSTTDEDVLLMAGNTHLHYDPQEENIKVMQALLCARHIAHKAQELQLKHPNGKIYKLLAGDFNSTPDGPVYDLISKGILGTSVSTFLNPMLSLVGDPPYTNYTRFTRNGDILGFSGCLDYIWGDPGIKVVQTIPMPSDELVKKHTALPSVISPSDHLPLICDILLQ</sequence>
<reference evidence="2 3" key="1">
    <citation type="submission" date="2018-10" db="EMBL/GenBank/DDBJ databases">
        <authorList>
            <consortium name="Pathogen Informatics"/>
        </authorList>
    </citation>
    <scope>NUCLEOTIDE SEQUENCE [LARGE SCALE GENOMIC DNA]</scope>
</reference>
<dbReference type="SUPFAM" id="SSF56219">
    <property type="entry name" value="DNase I-like"/>
    <property type="match status" value="1"/>
</dbReference>
<evidence type="ECO:0000313" key="2">
    <source>
        <dbReference type="EMBL" id="VDD87093.1"/>
    </source>
</evidence>
<dbReference type="PANTHER" id="PTHR12121">
    <property type="entry name" value="CARBON CATABOLITE REPRESSOR PROTEIN 4"/>
    <property type="match status" value="1"/>
</dbReference>
<dbReference type="Proteomes" id="UP000274131">
    <property type="component" value="Unassembled WGS sequence"/>
</dbReference>
<dbReference type="InterPro" id="IPR050410">
    <property type="entry name" value="CCR4/nocturin_mRNA_transcr"/>
</dbReference>
<proteinExistence type="predicted"/>
<keyword evidence="3" id="KW-1185">Reference proteome</keyword>
<dbReference type="Gene3D" id="3.60.10.10">
    <property type="entry name" value="Endonuclease/exonuclease/phosphatase"/>
    <property type="match status" value="1"/>
</dbReference>
<feature type="domain" description="Endonuclease/exonuclease/phosphatase" evidence="1">
    <location>
        <begin position="112"/>
        <end position="373"/>
    </location>
</feature>
<dbReference type="GO" id="GO:0000288">
    <property type="term" value="P:nuclear-transcribed mRNA catabolic process, deadenylation-dependent decay"/>
    <property type="evidence" value="ECO:0007669"/>
    <property type="project" value="TreeGrafter"/>
</dbReference>
<protein>
    <recommendedName>
        <fullName evidence="1">Endonuclease/exonuclease/phosphatase domain-containing protein</fullName>
    </recommendedName>
</protein>
<dbReference type="OrthoDB" id="412787at2759"/>
<dbReference type="EMBL" id="UXUI01007341">
    <property type="protein sequence ID" value="VDD87093.1"/>
    <property type="molecule type" value="Genomic_DNA"/>
</dbReference>
<dbReference type="Pfam" id="PF03372">
    <property type="entry name" value="Exo_endo_phos"/>
    <property type="match status" value="1"/>
</dbReference>